<organism evidence="1 2">
    <name type="scientific">Dryococelus australis</name>
    <dbReference type="NCBI Taxonomy" id="614101"/>
    <lineage>
        <taxon>Eukaryota</taxon>
        <taxon>Metazoa</taxon>
        <taxon>Ecdysozoa</taxon>
        <taxon>Arthropoda</taxon>
        <taxon>Hexapoda</taxon>
        <taxon>Insecta</taxon>
        <taxon>Pterygota</taxon>
        <taxon>Neoptera</taxon>
        <taxon>Polyneoptera</taxon>
        <taxon>Phasmatodea</taxon>
        <taxon>Verophasmatodea</taxon>
        <taxon>Anareolatae</taxon>
        <taxon>Phasmatidae</taxon>
        <taxon>Eurycanthinae</taxon>
        <taxon>Dryococelus</taxon>
    </lineage>
</organism>
<reference evidence="1 2" key="1">
    <citation type="submission" date="2023-02" db="EMBL/GenBank/DDBJ databases">
        <title>LHISI_Scaffold_Assembly.</title>
        <authorList>
            <person name="Stuart O.P."/>
            <person name="Cleave R."/>
            <person name="Magrath M.J.L."/>
            <person name="Mikheyev A.S."/>
        </authorList>
    </citation>
    <scope>NUCLEOTIDE SEQUENCE [LARGE SCALE GENOMIC DNA]</scope>
    <source>
        <strain evidence="1">Daus_M_001</strain>
        <tissue evidence="1">Leg muscle</tissue>
    </source>
</reference>
<dbReference type="EMBL" id="JARBHB010000005">
    <property type="protein sequence ID" value="KAJ8884306.1"/>
    <property type="molecule type" value="Genomic_DNA"/>
</dbReference>
<sequence length="248" mass="29185">MPSELYKSARRNNPRCKVMVSGLHDLYQANLVILFPYAHMNKEFKYMQTVIDCYSKFAFLYQDGTRFGRQKSTKNLHTNLGPSSIIQNYAYVGDYAITSRMKGTFDKGYAQNWSNESYIVVKTQHYEPRTYYFNYLDSLVIWGGFYNKEIQPITFSSTISCRKFLKCKGNKIYIHCMGFPDKKKCWTDKDNCTCSNASTEKLEVQQCTRSLEARPSWRDRRVRVMQTVLYNWLSMNAHDFHVDLRPAQ</sequence>
<dbReference type="PANTHER" id="PTHR46585:SF1">
    <property type="entry name" value="CHROMO DOMAIN-CONTAINING PROTEIN"/>
    <property type="match status" value="1"/>
</dbReference>
<proteinExistence type="predicted"/>
<name>A0ABQ9HIZ1_9NEOP</name>
<evidence type="ECO:0000313" key="1">
    <source>
        <dbReference type="EMBL" id="KAJ8884306.1"/>
    </source>
</evidence>
<keyword evidence="2" id="KW-1185">Reference proteome</keyword>
<dbReference type="Proteomes" id="UP001159363">
    <property type="component" value="Chromosome 4"/>
</dbReference>
<dbReference type="PANTHER" id="PTHR46585">
    <property type="entry name" value="INTEGRASE CORE DOMAIN CONTAINING PROTEIN"/>
    <property type="match status" value="1"/>
</dbReference>
<evidence type="ECO:0000313" key="2">
    <source>
        <dbReference type="Proteomes" id="UP001159363"/>
    </source>
</evidence>
<feature type="non-terminal residue" evidence="1">
    <location>
        <position position="248"/>
    </location>
</feature>
<protein>
    <submittedName>
        <fullName evidence="1">Uncharacterized protein</fullName>
    </submittedName>
</protein>
<comment type="caution">
    <text evidence="1">The sequence shown here is derived from an EMBL/GenBank/DDBJ whole genome shotgun (WGS) entry which is preliminary data.</text>
</comment>
<gene>
    <name evidence="1" type="ORF">PR048_016163</name>
</gene>
<accession>A0ABQ9HIZ1</accession>